<reference evidence="1 2" key="1">
    <citation type="journal article" date="2019" name="Nat. Ecol. Evol.">
        <title>Megaphylogeny resolves global patterns of mushroom evolution.</title>
        <authorList>
            <person name="Varga T."/>
            <person name="Krizsan K."/>
            <person name="Foldi C."/>
            <person name="Dima B."/>
            <person name="Sanchez-Garcia M."/>
            <person name="Sanchez-Ramirez S."/>
            <person name="Szollosi G.J."/>
            <person name="Szarkandi J.G."/>
            <person name="Papp V."/>
            <person name="Albert L."/>
            <person name="Andreopoulos W."/>
            <person name="Angelini C."/>
            <person name="Antonin V."/>
            <person name="Barry K.W."/>
            <person name="Bougher N.L."/>
            <person name="Buchanan P."/>
            <person name="Buyck B."/>
            <person name="Bense V."/>
            <person name="Catcheside P."/>
            <person name="Chovatia M."/>
            <person name="Cooper J."/>
            <person name="Damon W."/>
            <person name="Desjardin D."/>
            <person name="Finy P."/>
            <person name="Geml J."/>
            <person name="Haridas S."/>
            <person name="Hughes K."/>
            <person name="Justo A."/>
            <person name="Karasinski D."/>
            <person name="Kautmanova I."/>
            <person name="Kiss B."/>
            <person name="Kocsube S."/>
            <person name="Kotiranta H."/>
            <person name="LaButti K.M."/>
            <person name="Lechner B.E."/>
            <person name="Liimatainen K."/>
            <person name="Lipzen A."/>
            <person name="Lukacs Z."/>
            <person name="Mihaltcheva S."/>
            <person name="Morgado L.N."/>
            <person name="Niskanen T."/>
            <person name="Noordeloos M.E."/>
            <person name="Ohm R.A."/>
            <person name="Ortiz-Santana B."/>
            <person name="Ovrebo C."/>
            <person name="Racz N."/>
            <person name="Riley R."/>
            <person name="Savchenko A."/>
            <person name="Shiryaev A."/>
            <person name="Soop K."/>
            <person name="Spirin V."/>
            <person name="Szebenyi C."/>
            <person name="Tomsovsky M."/>
            <person name="Tulloss R.E."/>
            <person name="Uehling J."/>
            <person name="Grigoriev I.V."/>
            <person name="Vagvolgyi C."/>
            <person name="Papp T."/>
            <person name="Martin F.M."/>
            <person name="Miettinen O."/>
            <person name="Hibbett D.S."/>
            <person name="Nagy L.G."/>
        </authorList>
    </citation>
    <scope>NUCLEOTIDE SEQUENCE [LARGE SCALE GENOMIC DNA]</scope>
    <source>
        <strain evidence="1 2">NL-1719</strain>
    </source>
</reference>
<dbReference type="EMBL" id="ML208308">
    <property type="protein sequence ID" value="TFK70758.1"/>
    <property type="molecule type" value="Genomic_DNA"/>
</dbReference>
<sequence length="194" mass="20953">MGYSYYLRRDERGGQRRVRQDAGDPPDTRPTPAPTGDPSSDTTVHINDETDFSLILPRTSGVLISDSENDGIAFGDSSNPFAQDFILAAAIQKADDDSWLQVTGCIDPSKAGLSSQDSGGQYDVRFPNGAQCTFGGYGASFIQQVEPEANRFCLRCCHSENDQINCNSHQDRAGCLVAVPGQYAFPDKNVDCSG</sequence>
<name>A0ACD3AYE5_9AGAR</name>
<protein>
    <submittedName>
        <fullName evidence="1">Uncharacterized protein</fullName>
    </submittedName>
</protein>
<organism evidence="1 2">
    <name type="scientific">Pluteus cervinus</name>
    <dbReference type="NCBI Taxonomy" id="181527"/>
    <lineage>
        <taxon>Eukaryota</taxon>
        <taxon>Fungi</taxon>
        <taxon>Dikarya</taxon>
        <taxon>Basidiomycota</taxon>
        <taxon>Agaricomycotina</taxon>
        <taxon>Agaricomycetes</taxon>
        <taxon>Agaricomycetidae</taxon>
        <taxon>Agaricales</taxon>
        <taxon>Pluteineae</taxon>
        <taxon>Pluteaceae</taxon>
        <taxon>Pluteus</taxon>
    </lineage>
</organism>
<evidence type="ECO:0000313" key="2">
    <source>
        <dbReference type="Proteomes" id="UP000308600"/>
    </source>
</evidence>
<proteinExistence type="predicted"/>
<dbReference type="Proteomes" id="UP000308600">
    <property type="component" value="Unassembled WGS sequence"/>
</dbReference>
<accession>A0ACD3AYE5</accession>
<gene>
    <name evidence="1" type="ORF">BDN72DRAFT_766053</name>
</gene>
<keyword evidence="2" id="KW-1185">Reference proteome</keyword>
<evidence type="ECO:0000313" key="1">
    <source>
        <dbReference type="EMBL" id="TFK70758.1"/>
    </source>
</evidence>